<comment type="catalytic activity">
    <reaction evidence="8 10">
        <text>pyridoxal + ATP = pyridoxal 5'-phosphate + ADP + H(+)</text>
        <dbReference type="Rhea" id="RHEA:10224"/>
        <dbReference type="ChEBI" id="CHEBI:15378"/>
        <dbReference type="ChEBI" id="CHEBI:17310"/>
        <dbReference type="ChEBI" id="CHEBI:30616"/>
        <dbReference type="ChEBI" id="CHEBI:456216"/>
        <dbReference type="ChEBI" id="CHEBI:597326"/>
        <dbReference type="EC" id="2.7.1.35"/>
    </reaction>
</comment>
<dbReference type="AlphaFoldDB" id="A0A024EE15"/>
<dbReference type="FunFam" id="3.40.1190.20:FF:000008">
    <property type="entry name" value="Pyridoxal kinase PdxY"/>
    <property type="match status" value="1"/>
</dbReference>
<evidence type="ECO:0000256" key="1">
    <source>
        <dbReference type="ARBA" id="ARBA00005210"/>
    </source>
</evidence>
<comment type="pathway">
    <text evidence="1 10">Cofactor metabolism; pyridoxal 5'-phosphate salvage; pyridoxal 5'-phosphate from pyridoxal: step 1/1.</text>
</comment>
<accession>A0A024EE15</accession>
<evidence type="ECO:0000256" key="2">
    <source>
        <dbReference type="ARBA" id="ARBA00011738"/>
    </source>
</evidence>
<organism evidence="12 13">
    <name type="scientific">Pseudomonas mandelii JR-1</name>
    <dbReference type="NCBI Taxonomy" id="1147786"/>
    <lineage>
        <taxon>Bacteria</taxon>
        <taxon>Pseudomonadati</taxon>
        <taxon>Pseudomonadota</taxon>
        <taxon>Gammaproteobacteria</taxon>
        <taxon>Pseudomonadales</taxon>
        <taxon>Pseudomonadaceae</taxon>
        <taxon>Pseudomonas</taxon>
    </lineage>
</organism>
<dbReference type="PANTHER" id="PTHR10534:SF2">
    <property type="entry name" value="PYRIDOXAL KINASE"/>
    <property type="match status" value="1"/>
</dbReference>
<dbReference type="HOGENOM" id="CLU_046496_3_0_6"/>
<evidence type="ECO:0000259" key="11">
    <source>
        <dbReference type="Pfam" id="PF08543"/>
    </source>
</evidence>
<dbReference type="HAMAP" id="MF_01639">
    <property type="entry name" value="PdxY"/>
    <property type="match status" value="1"/>
</dbReference>
<evidence type="ECO:0000256" key="9">
    <source>
        <dbReference type="ARBA" id="ARBA00061702"/>
    </source>
</evidence>
<dbReference type="InterPro" id="IPR029056">
    <property type="entry name" value="Ribokinase-like"/>
</dbReference>
<evidence type="ECO:0000256" key="7">
    <source>
        <dbReference type="ARBA" id="ARBA00022842"/>
    </source>
</evidence>
<proteinExistence type="inferred from homology"/>
<evidence type="ECO:0000256" key="10">
    <source>
        <dbReference type="HAMAP-Rule" id="MF_01639"/>
    </source>
</evidence>
<comment type="caution">
    <text evidence="10">Lacks conserved residue(s) required for the propagation of feature annotation.</text>
</comment>
<dbReference type="OrthoDB" id="9800808at2"/>
<dbReference type="NCBIfam" id="NF004398">
    <property type="entry name" value="PRK05756.1"/>
    <property type="match status" value="1"/>
</dbReference>
<dbReference type="GO" id="GO:0008478">
    <property type="term" value="F:pyridoxal kinase activity"/>
    <property type="evidence" value="ECO:0007669"/>
    <property type="project" value="UniProtKB-UniRule"/>
</dbReference>
<comment type="similarity">
    <text evidence="9 10">Belongs to the pyridoxine kinase family. PdxY subfamily.</text>
</comment>
<dbReference type="PANTHER" id="PTHR10534">
    <property type="entry name" value="PYRIDOXAL KINASE"/>
    <property type="match status" value="1"/>
</dbReference>
<dbReference type="KEGG" id="pman:OU5_3509"/>
<evidence type="ECO:0000313" key="13">
    <source>
        <dbReference type="Proteomes" id="UP000026913"/>
    </source>
</evidence>
<dbReference type="SUPFAM" id="SSF53613">
    <property type="entry name" value="Ribokinase-like"/>
    <property type="match status" value="1"/>
</dbReference>
<dbReference type="InterPro" id="IPR023685">
    <property type="entry name" value="Pyridoxal_kinase_PdxY"/>
</dbReference>
<name>A0A024EE15_9PSED</name>
<dbReference type="InterPro" id="IPR013749">
    <property type="entry name" value="PM/HMP-P_kinase-1"/>
</dbReference>
<dbReference type="InterPro" id="IPR004625">
    <property type="entry name" value="PyrdxlKinase"/>
</dbReference>
<dbReference type="CDD" id="cd01173">
    <property type="entry name" value="pyridoxal_pyridoxamine_kinase"/>
    <property type="match status" value="1"/>
</dbReference>
<keyword evidence="3 10" id="KW-0808">Transferase</keyword>
<dbReference type="EC" id="2.7.1.35" evidence="10"/>
<comment type="cofactor">
    <cofactor evidence="10">
        <name>Mg(2+)</name>
        <dbReference type="ChEBI" id="CHEBI:18420"/>
    </cofactor>
</comment>
<feature type="binding site" evidence="10">
    <location>
        <position position="12"/>
    </location>
    <ligand>
        <name>substrate</name>
    </ligand>
</feature>
<gene>
    <name evidence="10 12" type="primary">pdxY</name>
    <name evidence="12" type="ORF">OU5_3509</name>
</gene>
<feature type="binding site" evidence="10">
    <location>
        <position position="151"/>
    </location>
    <ligand>
        <name>ATP</name>
        <dbReference type="ChEBI" id="CHEBI:30616"/>
    </ligand>
</feature>
<dbReference type="Gene3D" id="3.40.1190.20">
    <property type="match status" value="1"/>
</dbReference>
<dbReference type="NCBIfam" id="TIGR00687">
    <property type="entry name" value="pyridox_kin"/>
    <property type="match status" value="1"/>
</dbReference>
<dbReference type="RefSeq" id="WP_010465382.1">
    <property type="nucleotide sequence ID" value="NZ_CP005960.1"/>
</dbReference>
<dbReference type="EMBL" id="CP005960">
    <property type="protein sequence ID" value="AHZ70588.1"/>
    <property type="molecule type" value="Genomic_DNA"/>
</dbReference>
<feature type="binding site" evidence="10">
    <location>
        <position position="225"/>
    </location>
    <ligand>
        <name>substrate</name>
    </ligand>
</feature>
<feature type="binding site" evidence="10">
    <location>
        <begin position="47"/>
        <end position="48"/>
    </location>
    <ligand>
        <name>substrate</name>
    </ligand>
</feature>
<evidence type="ECO:0000313" key="12">
    <source>
        <dbReference type="EMBL" id="AHZ70588.1"/>
    </source>
</evidence>
<evidence type="ECO:0000256" key="6">
    <source>
        <dbReference type="ARBA" id="ARBA00022840"/>
    </source>
</evidence>
<dbReference type="Proteomes" id="UP000026913">
    <property type="component" value="Chromosome"/>
</dbReference>
<feature type="domain" description="Pyridoxamine kinase/Phosphomethylpyrimidine kinase" evidence="11">
    <location>
        <begin position="74"/>
        <end position="256"/>
    </location>
</feature>
<feature type="binding site" evidence="10">
    <location>
        <position position="184"/>
    </location>
    <ligand>
        <name>ATP</name>
        <dbReference type="ChEBI" id="CHEBI:30616"/>
    </ligand>
</feature>
<keyword evidence="5 10" id="KW-0418">Kinase</keyword>
<dbReference type="GO" id="GO:0005829">
    <property type="term" value="C:cytosol"/>
    <property type="evidence" value="ECO:0007669"/>
    <property type="project" value="TreeGrafter"/>
</dbReference>
<comment type="subunit">
    <text evidence="2 10">Homodimer.</text>
</comment>
<dbReference type="UniPathway" id="UPA01068">
    <property type="reaction ID" value="UER00298"/>
</dbReference>
<dbReference type="GO" id="GO:0009443">
    <property type="term" value="P:pyridoxal 5'-phosphate salvage"/>
    <property type="evidence" value="ECO:0007669"/>
    <property type="project" value="UniProtKB-UniRule"/>
</dbReference>
<reference evidence="12 13" key="1">
    <citation type="journal article" date="2012" name="J. Bacteriol.">
        <title>Genome sequence of cold-adapted Pseudomonas mandelii strain JR-1.</title>
        <authorList>
            <person name="Jang S.H."/>
            <person name="Kim J."/>
            <person name="Kim J."/>
            <person name="Hong S."/>
            <person name="Lee C."/>
        </authorList>
    </citation>
    <scope>NUCLEOTIDE SEQUENCE [LARGE SCALE GENOMIC DNA]</scope>
    <source>
        <strain evidence="12 13">JR-1</strain>
    </source>
</reference>
<evidence type="ECO:0000256" key="3">
    <source>
        <dbReference type="ARBA" id="ARBA00022679"/>
    </source>
</evidence>
<evidence type="ECO:0000256" key="5">
    <source>
        <dbReference type="ARBA" id="ARBA00022777"/>
    </source>
</evidence>
<evidence type="ECO:0000256" key="8">
    <source>
        <dbReference type="ARBA" id="ARBA00049293"/>
    </source>
</evidence>
<feature type="binding site" evidence="10">
    <location>
        <begin position="211"/>
        <end position="214"/>
    </location>
    <ligand>
        <name>ATP</name>
        <dbReference type="ChEBI" id="CHEBI:30616"/>
    </ligand>
</feature>
<dbReference type="GO" id="GO:0000287">
    <property type="term" value="F:magnesium ion binding"/>
    <property type="evidence" value="ECO:0007669"/>
    <property type="project" value="UniProtKB-UniRule"/>
</dbReference>
<feature type="binding site" evidence="10">
    <location>
        <position position="114"/>
    </location>
    <ligand>
        <name>ATP</name>
        <dbReference type="ChEBI" id="CHEBI:30616"/>
    </ligand>
</feature>
<protein>
    <recommendedName>
        <fullName evidence="10">Pyridoxal kinase PdxY</fullName>
        <shortName evidence="10">PL kinase</shortName>
        <ecNumber evidence="10">2.7.1.35</ecNumber>
    </recommendedName>
</protein>
<keyword evidence="7 10" id="KW-0460">Magnesium</keyword>
<keyword evidence="4 10" id="KW-0547">Nucleotide-binding</keyword>
<sequence length="290" mass="31203">MKRTPHLLAIQSHVVFGHAGNSAAVFPMQRVGVNVWPLNTVQFSNHTQYGQWTGEVLAPHQIPDLVEGIAAIGELGNCDAVLSGYLGSAAQGRAILTGVARIKSMNPKALYLCDPVMGHPEKGCSVPAEVSDFLLEEAASVADFMCPNQLELDSFSGRKPQSLFDCLAMARALLARGPKAVLVKHLDYPGKPADGFEMLLVTAEGSWHLRRPLLAFPRQPVGVGDLTSGLFLARVLLGDSLLAAFEFTAAAVHEVLLETQACASYELELVRAQDRIAHPRVKFEATAISL</sequence>
<dbReference type="GO" id="GO:0005524">
    <property type="term" value="F:ATP binding"/>
    <property type="evidence" value="ECO:0007669"/>
    <property type="project" value="UniProtKB-UniRule"/>
</dbReference>
<keyword evidence="6 10" id="KW-0067">ATP-binding</keyword>
<dbReference type="Pfam" id="PF08543">
    <property type="entry name" value="Phos_pyr_kin"/>
    <property type="match status" value="1"/>
</dbReference>
<evidence type="ECO:0000256" key="4">
    <source>
        <dbReference type="ARBA" id="ARBA00022741"/>
    </source>
</evidence>
<dbReference type="GeneID" id="46429248"/>
<comment type="function">
    <text evidence="10">Pyridoxal kinase involved in the salvage pathway of pyridoxal 5'-phosphate (PLP). Catalyzes the phosphorylation of pyridoxal to PLP.</text>
</comment>